<keyword evidence="8" id="KW-1185">Reference proteome</keyword>
<dbReference type="GO" id="GO:0005506">
    <property type="term" value="F:iron ion binding"/>
    <property type="evidence" value="ECO:0007669"/>
    <property type="project" value="InterPro"/>
</dbReference>
<dbReference type="InterPro" id="IPR007145">
    <property type="entry name" value="MAP65_Ase1_PRC1"/>
</dbReference>
<evidence type="ECO:0000313" key="7">
    <source>
        <dbReference type="EMBL" id="GFZ14481.1"/>
    </source>
</evidence>
<feature type="region of interest" description="Disordered" evidence="6">
    <location>
        <begin position="308"/>
        <end position="362"/>
    </location>
</feature>
<dbReference type="PANTHER" id="PTHR19321:SF7">
    <property type="entry name" value="65-KDA MICROTUBULE-ASSOCIATED PROTEIN 3"/>
    <property type="match status" value="1"/>
</dbReference>
<dbReference type="Gene3D" id="1.10.630.10">
    <property type="entry name" value="Cytochrome P450"/>
    <property type="match status" value="1"/>
</dbReference>
<evidence type="ECO:0000256" key="6">
    <source>
        <dbReference type="SAM" id="MobiDB-lite"/>
    </source>
</evidence>
<dbReference type="GO" id="GO:0004497">
    <property type="term" value="F:monooxygenase activity"/>
    <property type="evidence" value="ECO:0007669"/>
    <property type="project" value="InterPro"/>
</dbReference>
<dbReference type="GO" id="GO:0005516">
    <property type="term" value="F:calmodulin binding"/>
    <property type="evidence" value="ECO:0007669"/>
    <property type="project" value="UniProtKB-KW"/>
</dbReference>
<dbReference type="PROSITE" id="PS50096">
    <property type="entry name" value="IQ"/>
    <property type="match status" value="1"/>
</dbReference>
<dbReference type="AlphaFoldDB" id="A0A7J0GUR3"/>
<name>A0A7J0GUR3_9ERIC</name>
<keyword evidence="4" id="KW-0112">Calmodulin-binding</keyword>
<dbReference type="InterPro" id="IPR027417">
    <property type="entry name" value="P-loop_NTPase"/>
</dbReference>
<comment type="similarity">
    <text evidence="2">Belongs to the MAP65/ASE1 family.</text>
</comment>
<dbReference type="Gene3D" id="1.20.5.190">
    <property type="match status" value="1"/>
</dbReference>
<dbReference type="PANTHER" id="PTHR19321">
    <property type="entry name" value="PROTEIN REGULATOR OF CYTOKINESIS 1 PRC1-RELATED"/>
    <property type="match status" value="1"/>
</dbReference>
<evidence type="ECO:0000256" key="5">
    <source>
        <dbReference type="ARBA" id="ARBA00023212"/>
    </source>
</evidence>
<evidence type="ECO:0000256" key="4">
    <source>
        <dbReference type="ARBA" id="ARBA00022860"/>
    </source>
</evidence>
<keyword evidence="5" id="KW-0963">Cytoplasm</keyword>
<dbReference type="GO" id="GO:0020037">
    <property type="term" value="F:heme binding"/>
    <property type="evidence" value="ECO:0007669"/>
    <property type="project" value="InterPro"/>
</dbReference>
<dbReference type="OrthoDB" id="695705at2759"/>
<feature type="compositionally biased region" description="Polar residues" evidence="6">
    <location>
        <begin position="327"/>
        <end position="342"/>
    </location>
</feature>
<dbReference type="InterPro" id="IPR000048">
    <property type="entry name" value="IQ_motif_EF-hand-BS"/>
</dbReference>
<keyword evidence="5" id="KW-0206">Cytoskeleton</keyword>
<sequence length="525" mass="60722">MDYFFEYHKLSDDRKVRFARLKLISRAKFFWQSTEAQRRQNPISDWNEIIEVLSVVDESDLSIRKLGQLHNELRDLQQDKDDRLNHVLDLLKTEHSLCKVLGLDFERTVTKVHSSLGIDFEGTKNLTNKTILGLTSTIQRLRDIKLKRVQQFKQKTKAAIIIQTHWRRHKAYSSYRHFQKAVIIFQYSWRRRVAWKELRKFKMAARIVLVISGRQTMASNLAISLWLKKSCENSCPGPHVEPNPTYSRRKCVDVDDTTVWEEYERTHKGVSGMNGKAFPMFEDWQTLFGHDRATGEMAEDALEITDGTTIQTPGLDDTWNDCYSPRGNVNPSTPRGNANPSTPRGDVNPSTPMPNIPVPERPKKKAKLDALDEMMKGFIAQNNAHMEKLTNAIGYDKELSNKRKSVFSELMKLDMDEMDRFKVNNIILAREERLDAFFGIPDHMKQRWGEGVLDGRCSTTSSSIIYLVARNPEVEKKLLEEIDGFGPLDKIPTANYLQLKFPYLDQARLKSLDERLNDIIGMHTM</sequence>
<dbReference type="CDD" id="cd23767">
    <property type="entry name" value="IQCD"/>
    <property type="match status" value="1"/>
</dbReference>
<dbReference type="SUPFAM" id="SSF52540">
    <property type="entry name" value="P-loop containing nucleoside triphosphate hydrolases"/>
    <property type="match status" value="1"/>
</dbReference>
<dbReference type="Pfam" id="PF00612">
    <property type="entry name" value="IQ"/>
    <property type="match status" value="1"/>
</dbReference>
<dbReference type="GO" id="GO:0016301">
    <property type="term" value="F:kinase activity"/>
    <property type="evidence" value="ECO:0007669"/>
    <property type="project" value="UniProtKB-KW"/>
</dbReference>
<proteinExistence type="inferred from homology"/>
<dbReference type="GO" id="GO:0005819">
    <property type="term" value="C:spindle"/>
    <property type="evidence" value="ECO:0007669"/>
    <property type="project" value="TreeGrafter"/>
</dbReference>
<organism evidence="7 8">
    <name type="scientific">Actinidia rufa</name>
    <dbReference type="NCBI Taxonomy" id="165716"/>
    <lineage>
        <taxon>Eukaryota</taxon>
        <taxon>Viridiplantae</taxon>
        <taxon>Streptophyta</taxon>
        <taxon>Embryophyta</taxon>
        <taxon>Tracheophyta</taxon>
        <taxon>Spermatophyta</taxon>
        <taxon>Magnoliopsida</taxon>
        <taxon>eudicotyledons</taxon>
        <taxon>Gunneridae</taxon>
        <taxon>Pentapetalae</taxon>
        <taxon>asterids</taxon>
        <taxon>Ericales</taxon>
        <taxon>Actinidiaceae</taxon>
        <taxon>Actinidia</taxon>
    </lineage>
</organism>
<keyword evidence="7" id="KW-0418">Kinase</keyword>
<comment type="caution">
    <text evidence="7">The sequence shown here is derived from an EMBL/GenBank/DDBJ whole genome shotgun (WGS) entry which is preliminary data.</text>
</comment>
<dbReference type="InterPro" id="IPR036396">
    <property type="entry name" value="Cyt_P450_sf"/>
</dbReference>
<dbReference type="GO" id="GO:0005874">
    <property type="term" value="C:microtubule"/>
    <property type="evidence" value="ECO:0007669"/>
    <property type="project" value="UniProtKB-KW"/>
</dbReference>
<gene>
    <name evidence="7" type="ORF">Acr_24g0006710</name>
</gene>
<dbReference type="GO" id="GO:0005737">
    <property type="term" value="C:cytoplasm"/>
    <property type="evidence" value="ECO:0007669"/>
    <property type="project" value="TreeGrafter"/>
</dbReference>
<evidence type="ECO:0000256" key="3">
    <source>
        <dbReference type="ARBA" id="ARBA00022701"/>
    </source>
</evidence>
<dbReference type="GO" id="GO:0008017">
    <property type="term" value="F:microtubule binding"/>
    <property type="evidence" value="ECO:0007669"/>
    <property type="project" value="InterPro"/>
</dbReference>
<protein>
    <submittedName>
        <fullName evidence="7">Calcium-dependent protein kinase (CDPK) family protein</fullName>
    </submittedName>
</protein>
<accession>A0A7J0GUR3</accession>
<keyword evidence="3" id="KW-0493">Microtubule</keyword>
<dbReference type="SUPFAM" id="SSF48264">
    <property type="entry name" value="Cytochrome P450"/>
    <property type="match status" value="1"/>
</dbReference>
<comment type="subcellular location">
    <subcellularLocation>
        <location evidence="1">Cytoplasm</location>
        <location evidence="1">Cytoskeleton</location>
    </subcellularLocation>
</comment>
<evidence type="ECO:0000256" key="2">
    <source>
        <dbReference type="ARBA" id="ARBA00006187"/>
    </source>
</evidence>
<evidence type="ECO:0000313" key="8">
    <source>
        <dbReference type="Proteomes" id="UP000585474"/>
    </source>
</evidence>
<dbReference type="Proteomes" id="UP000585474">
    <property type="component" value="Unassembled WGS sequence"/>
</dbReference>
<reference evidence="7 8" key="1">
    <citation type="submission" date="2019-07" db="EMBL/GenBank/DDBJ databases">
        <title>De Novo Assembly of kiwifruit Actinidia rufa.</title>
        <authorList>
            <person name="Sugita-Konishi S."/>
            <person name="Sato K."/>
            <person name="Mori E."/>
            <person name="Abe Y."/>
            <person name="Kisaki G."/>
            <person name="Hamano K."/>
            <person name="Suezawa K."/>
            <person name="Otani M."/>
            <person name="Fukuda T."/>
            <person name="Manabe T."/>
            <person name="Gomi K."/>
            <person name="Tabuchi M."/>
            <person name="Akimitsu K."/>
            <person name="Kataoka I."/>
        </authorList>
    </citation>
    <scope>NUCLEOTIDE SEQUENCE [LARGE SCALE GENOMIC DNA]</scope>
    <source>
        <strain evidence="8">cv. Fuchu</strain>
    </source>
</reference>
<dbReference type="GO" id="GO:0016705">
    <property type="term" value="F:oxidoreductase activity, acting on paired donors, with incorporation or reduction of molecular oxygen"/>
    <property type="evidence" value="ECO:0007669"/>
    <property type="project" value="InterPro"/>
</dbReference>
<keyword evidence="7" id="KW-0808">Transferase</keyword>
<dbReference type="EMBL" id="BJWL01000024">
    <property type="protein sequence ID" value="GFZ14481.1"/>
    <property type="molecule type" value="Genomic_DNA"/>
</dbReference>
<dbReference type="Pfam" id="PF03999">
    <property type="entry name" value="MAP65_ASE1"/>
    <property type="match status" value="1"/>
</dbReference>
<evidence type="ECO:0000256" key="1">
    <source>
        <dbReference type="ARBA" id="ARBA00004245"/>
    </source>
</evidence>
<dbReference type="GO" id="GO:0000226">
    <property type="term" value="P:microtubule cytoskeleton organization"/>
    <property type="evidence" value="ECO:0007669"/>
    <property type="project" value="InterPro"/>
</dbReference>